<dbReference type="EMBL" id="BOMG01000060">
    <property type="protein sequence ID" value="GID56568.1"/>
    <property type="molecule type" value="Genomic_DNA"/>
</dbReference>
<evidence type="ECO:0000313" key="2">
    <source>
        <dbReference type="EMBL" id="GID56568.1"/>
    </source>
</evidence>
<dbReference type="Proteomes" id="UP000612282">
    <property type="component" value="Unassembled WGS sequence"/>
</dbReference>
<feature type="transmembrane region" description="Helical" evidence="1">
    <location>
        <begin position="239"/>
        <end position="260"/>
    </location>
</feature>
<sequence>MPFRVAAKVWQDPRLAWLRAEILDLEDELSSVVKHADADGDLAGRYIQQARAACDRHDVNSGWTHLYRARQELVLLYDEDRLLITAQSLAQEIEDPGRLVTWRAEAARRLLARTGFLPGFDGPAPGLETRRKFVAEALKLRNDGISNDYWRLAIVRHYQTLLIVIGAPILVVVVVMISSAASGFLRESWITGRASCVLAVLLGILGAVTSAAQRSTRIHRERVTVQLGSFTSSFSRIPIGAVAGLTIWLFSIATASAAGINSPNLLLAAFGAGFAERLVVQGNDGERSGAEAPAPPPRADGT</sequence>
<evidence type="ECO:0000256" key="1">
    <source>
        <dbReference type="SAM" id="Phobius"/>
    </source>
</evidence>
<name>A0ABQ3XDM7_9ACTN</name>
<keyword evidence="3" id="KW-1185">Reference proteome</keyword>
<proteinExistence type="predicted"/>
<evidence type="ECO:0008006" key="4">
    <source>
        <dbReference type="Google" id="ProtNLM"/>
    </source>
</evidence>
<gene>
    <name evidence="2" type="ORF">Aco03nite_049720</name>
</gene>
<protein>
    <recommendedName>
        <fullName evidence="4">Integral membrane protein</fullName>
    </recommendedName>
</protein>
<keyword evidence="1" id="KW-1133">Transmembrane helix</keyword>
<keyword evidence="1" id="KW-0812">Transmembrane</keyword>
<evidence type="ECO:0000313" key="3">
    <source>
        <dbReference type="Proteomes" id="UP000612282"/>
    </source>
</evidence>
<reference evidence="2 3" key="1">
    <citation type="submission" date="2021-01" db="EMBL/GenBank/DDBJ databases">
        <title>Whole genome shotgun sequence of Actinoplanes couchii NBRC 106145.</title>
        <authorList>
            <person name="Komaki H."/>
            <person name="Tamura T."/>
        </authorList>
    </citation>
    <scope>NUCLEOTIDE SEQUENCE [LARGE SCALE GENOMIC DNA]</scope>
    <source>
        <strain evidence="2 3">NBRC 106145</strain>
    </source>
</reference>
<feature type="transmembrane region" description="Helical" evidence="1">
    <location>
        <begin position="161"/>
        <end position="184"/>
    </location>
</feature>
<feature type="transmembrane region" description="Helical" evidence="1">
    <location>
        <begin position="190"/>
        <end position="212"/>
    </location>
</feature>
<organism evidence="2 3">
    <name type="scientific">Actinoplanes couchii</name>
    <dbReference type="NCBI Taxonomy" id="403638"/>
    <lineage>
        <taxon>Bacteria</taxon>
        <taxon>Bacillati</taxon>
        <taxon>Actinomycetota</taxon>
        <taxon>Actinomycetes</taxon>
        <taxon>Micromonosporales</taxon>
        <taxon>Micromonosporaceae</taxon>
        <taxon>Actinoplanes</taxon>
    </lineage>
</organism>
<accession>A0ABQ3XDM7</accession>
<keyword evidence="1" id="KW-0472">Membrane</keyword>
<dbReference type="RefSeq" id="WP_203798368.1">
    <property type="nucleotide sequence ID" value="NZ_BAAAQE010000018.1"/>
</dbReference>
<comment type="caution">
    <text evidence="2">The sequence shown here is derived from an EMBL/GenBank/DDBJ whole genome shotgun (WGS) entry which is preliminary data.</text>
</comment>